<evidence type="ECO:0000256" key="2">
    <source>
        <dbReference type="ARBA" id="ARBA00023157"/>
    </source>
</evidence>
<comment type="similarity">
    <text evidence="1">Belongs to the CRISP family.</text>
</comment>
<dbReference type="PROSITE" id="PS01010">
    <property type="entry name" value="CRISP_2"/>
    <property type="match status" value="1"/>
</dbReference>
<dbReference type="CDD" id="cd05383">
    <property type="entry name" value="CAP_CRISP"/>
    <property type="match status" value="1"/>
</dbReference>
<dbReference type="InParanoid" id="F6U003"/>
<keyword evidence="7" id="KW-1185">Reference proteome</keyword>
<dbReference type="OMA" id="LYMSSFQ"/>
<keyword evidence="2 3" id="KW-1015">Disulfide bond</keyword>
<comment type="caution">
    <text evidence="3">Lacks conserved residue(s) required for the propagation of feature annotation.</text>
</comment>
<accession>F6U003</accession>
<dbReference type="PANTHER" id="PTHR10334">
    <property type="entry name" value="CYSTEINE-RICH SECRETORY PROTEIN-RELATED"/>
    <property type="match status" value="1"/>
</dbReference>
<dbReference type="InterPro" id="IPR018244">
    <property type="entry name" value="Allrgn_V5/Tpx1_CS"/>
</dbReference>
<dbReference type="Ensembl" id="ENSMODT00000040117.3">
    <property type="protein sequence ID" value="ENSMODP00000038517.1"/>
    <property type="gene ID" value="ENSMODG00000025686.3"/>
</dbReference>
<dbReference type="Pfam" id="PF00188">
    <property type="entry name" value="CAP"/>
    <property type="match status" value="1"/>
</dbReference>
<reference evidence="6 7" key="1">
    <citation type="journal article" date="2007" name="Nature">
        <title>Genome of the marsupial Monodelphis domestica reveals innovation in non-coding sequences.</title>
        <authorList>
            <person name="Mikkelsen T.S."/>
            <person name="Wakefield M.J."/>
            <person name="Aken B."/>
            <person name="Amemiya C.T."/>
            <person name="Chang J.L."/>
            <person name="Duke S."/>
            <person name="Garber M."/>
            <person name="Gentles A.J."/>
            <person name="Goodstadt L."/>
            <person name="Heger A."/>
            <person name="Jurka J."/>
            <person name="Kamal M."/>
            <person name="Mauceli E."/>
            <person name="Searle S.M."/>
            <person name="Sharpe T."/>
            <person name="Baker M.L."/>
            <person name="Batzer M.A."/>
            <person name="Benos P.V."/>
            <person name="Belov K."/>
            <person name="Clamp M."/>
            <person name="Cook A."/>
            <person name="Cuff J."/>
            <person name="Das R."/>
            <person name="Davidow L."/>
            <person name="Deakin J.E."/>
            <person name="Fazzari M.J."/>
            <person name="Glass J.L."/>
            <person name="Grabherr M."/>
            <person name="Greally J.M."/>
            <person name="Gu W."/>
            <person name="Hore T.A."/>
            <person name="Huttley G.A."/>
            <person name="Kleber M."/>
            <person name="Jirtle R.L."/>
            <person name="Koina E."/>
            <person name="Lee J.T."/>
            <person name="Mahony S."/>
            <person name="Marra M.A."/>
            <person name="Miller R.D."/>
            <person name="Nicholls R.D."/>
            <person name="Oda M."/>
            <person name="Papenfuss A.T."/>
            <person name="Parra Z.E."/>
            <person name="Pollock D.D."/>
            <person name="Ray D.A."/>
            <person name="Schein J.E."/>
            <person name="Speed T.P."/>
            <person name="Thompson K."/>
            <person name="VandeBerg J.L."/>
            <person name="Wade C.M."/>
            <person name="Walker J.A."/>
            <person name="Waters P.D."/>
            <person name="Webber C."/>
            <person name="Weidman J.R."/>
            <person name="Xie X."/>
            <person name="Zody M.C."/>
            <person name="Baldwin J."/>
            <person name="Abdouelleil A."/>
            <person name="Abdulkadir J."/>
            <person name="Abebe A."/>
            <person name="Abera B."/>
            <person name="Abreu J."/>
            <person name="Acer S.C."/>
            <person name="Aftuck L."/>
            <person name="Alexander A."/>
            <person name="An P."/>
            <person name="Anderson E."/>
            <person name="Anderson S."/>
            <person name="Arachi H."/>
            <person name="Azer M."/>
            <person name="Bachantsang P."/>
            <person name="Barry A."/>
            <person name="Bayul T."/>
            <person name="Berlin A."/>
            <person name="Bessette D."/>
            <person name="Bloom T."/>
            <person name="Bloom T."/>
            <person name="Boguslavskiy L."/>
            <person name="Bonnet C."/>
            <person name="Boukhgalter B."/>
            <person name="Bourzgui I."/>
            <person name="Brown A."/>
            <person name="Cahill P."/>
            <person name="Channer S."/>
            <person name="Cheshatsang Y."/>
            <person name="Chuda L."/>
            <person name="Citroen M."/>
            <person name="Collymore A."/>
            <person name="Cooke P."/>
            <person name="Costello M."/>
            <person name="D'Aco K."/>
            <person name="Daza R."/>
            <person name="De Haan G."/>
            <person name="DeGray S."/>
            <person name="DeMaso C."/>
            <person name="Dhargay N."/>
            <person name="Dooley K."/>
            <person name="Dooley E."/>
            <person name="Doricent M."/>
            <person name="Dorje P."/>
            <person name="Dorjee K."/>
            <person name="Dupes A."/>
            <person name="Elong R."/>
            <person name="Falk J."/>
            <person name="Farina A."/>
            <person name="Faro S."/>
            <person name="Ferguson D."/>
            <person name="Fisher S."/>
            <person name="Foley C.D."/>
            <person name="Franke A."/>
            <person name="Friedrich D."/>
            <person name="Gadbois L."/>
            <person name="Gearin G."/>
            <person name="Gearin C.R."/>
            <person name="Giannoukos G."/>
            <person name="Goode T."/>
            <person name="Graham J."/>
            <person name="Grandbois E."/>
            <person name="Grewal S."/>
            <person name="Gyaltsen K."/>
            <person name="Hafez N."/>
            <person name="Hagos B."/>
            <person name="Hall J."/>
            <person name="Henson C."/>
            <person name="Hollinger A."/>
            <person name="Honan T."/>
            <person name="Huard M.D."/>
            <person name="Hughes L."/>
            <person name="Hurhula B."/>
            <person name="Husby M.E."/>
            <person name="Kamat A."/>
            <person name="Kanga B."/>
            <person name="Kashin S."/>
            <person name="Khazanovich D."/>
            <person name="Kisner P."/>
            <person name="Lance K."/>
            <person name="Lara M."/>
            <person name="Lee W."/>
            <person name="Lennon N."/>
            <person name="Letendre F."/>
            <person name="LeVine R."/>
            <person name="Lipovsky A."/>
            <person name="Liu X."/>
            <person name="Liu J."/>
            <person name="Liu S."/>
            <person name="Lokyitsang T."/>
            <person name="Lokyitsang Y."/>
            <person name="Lubonja R."/>
            <person name="Lui A."/>
            <person name="MacDonald P."/>
            <person name="Magnisalis V."/>
            <person name="Maru K."/>
            <person name="Matthews C."/>
            <person name="McCusker W."/>
            <person name="McDonough S."/>
            <person name="Mehta T."/>
            <person name="Meldrim J."/>
            <person name="Meneus L."/>
            <person name="Mihai O."/>
            <person name="Mihalev A."/>
            <person name="Mihova T."/>
            <person name="Mittelman R."/>
            <person name="Mlenga V."/>
            <person name="Montmayeur A."/>
            <person name="Mulrain L."/>
            <person name="Navidi A."/>
            <person name="Naylor J."/>
            <person name="Negash T."/>
            <person name="Nguyen T."/>
            <person name="Nguyen N."/>
            <person name="Nicol R."/>
            <person name="Norbu C."/>
            <person name="Norbu N."/>
            <person name="Novod N."/>
            <person name="O'Neill B."/>
            <person name="Osman S."/>
            <person name="Markiewicz E."/>
            <person name="Oyono O.L."/>
            <person name="Patti C."/>
            <person name="Phunkhang P."/>
            <person name="Pierre F."/>
            <person name="Priest M."/>
            <person name="Raghuraman S."/>
            <person name="Rege F."/>
            <person name="Reyes R."/>
            <person name="Rise C."/>
            <person name="Rogov P."/>
            <person name="Ross K."/>
            <person name="Ryan E."/>
            <person name="Settipalli S."/>
            <person name="Shea T."/>
            <person name="Sherpa N."/>
            <person name="Shi L."/>
            <person name="Shih D."/>
            <person name="Sparrow T."/>
            <person name="Spaulding J."/>
            <person name="Stalker J."/>
            <person name="Stange-Thomann N."/>
            <person name="Stavropoulos S."/>
            <person name="Stone C."/>
            <person name="Strader C."/>
            <person name="Tesfaye S."/>
            <person name="Thomson T."/>
            <person name="Thoulutsang Y."/>
            <person name="Thoulutsang D."/>
            <person name="Topham K."/>
            <person name="Topping I."/>
            <person name="Tsamla T."/>
            <person name="Vassiliev H."/>
            <person name="Vo A."/>
            <person name="Wangchuk T."/>
            <person name="Wangdi T."/>
            <person name="Weiand M."/>
            <person name="Wilkinson J."/>
            <person name="Wilson A."/>
            <person name="Yadav S."/>
            <person name="Young G."/>
            <person name="Yu Q."/>
            <person name="Zembek L."/>
            <person name="Zhong D."/>
            <person name="Zimmer A."/>
            <person name="Zwirko Z."/>
            <person name="Jaffe D.B."/>
            <person name="Alvarez P."/>
            <person name="Brockman W."/>
            <person name="Butler J."/>
            <person name="Chin C."/>
            <person name="Gnerre S."/>
            <person name="MacCallum I."/>
            <person name="Graves J.A."/>
            <person name="Ponting C.P."/>
            <person name="Breen M."/>
            <person name="Samollow P.B."/>
            <person name="Lander E.S."/>
            <person name="Lindblad-Toh K."/>
        </authorList>
    </citation>
    <scope>NUCLEOTIDE SEQUENCE [LARGE SCALE GENOMIC DNA]</scope>
</reference>
<reference evidence="6" key="3">
    <citation type="submission" date="2025-09" db="UniProtKB">
        <authorList>
            <consortium name="Ensembl"/>
        </authorList>
    </citation>
    <scope>IDENTIFICATION</scope>
</reference>
<evidence type="ECO:0000256" key="4">
    <source>
        <dbReference type="SAM" id="SignalP"/>
    </source>
</evidence>
<dbReference type="FunFam" id="1.10.10.740:FF:000001">
    <property type="entry name" value="Cysteine-rich secretory protein 2"/>
    <property type="match status" value="1"/>
</dbReference>
<dbReference type="STRING" id="13616.ENSMODP00000038517"/>
<name>F6U003_MONDO</name>
<gene>
    <name evidence="6" type="primary">CRISP2</name>
</gene>
<protein>
    <submittedName>
        <fullName evidence="6">Cysteine rich secretory protein 2</fullName>
    </submittedName>
</protein>
<dbReference type="Gene3D" id="1.10.10.740">
    <property type="entry name" value="Crisp domain"/>
    <property type="match status" value="1"/>
</dbReference>
<dbReference type="SUPFAM" id="SSF57546">
    <property type="entry name" value="Crisp domain-like"/>
    <property type="match status" value="1"/>
</dbReference>
<dbReference type="InterPro" id="IPR042076">
    <property type="entry name" value="Crisp-like_dom"/>
</dbReference>
<feature type="disulfide bond" evidence="3">
    <location>
        <begin position="211"/>
        <end position="229"/>
    </location>
</feature>
<dbReference type="InterPro" id="IPR001283">
    <property type="entry name" value="CRISP-related"/>
</dbReference>
<dbReference type="AlphaFoldDB" id="F6U003"/>
<dbReference type="InterPro" id="IPR014044">
    <property type="entry name" value="CAP_dom"/>
</dbReference>
<feature type="signal peptide" evidence="4">
    <location>
        <begin position="1"/>
        <end position="21"/>
    </location>
</feature>
<sequence>MTLQPVLLCLITLLFSSSVGSQSPTFESLSTKNEAIQEEIVNKHNDLRSNVSPPAKNMLKMKWSPEAQESAQSWANKCTLEHSLVKNRTIGSPCGENLFMSTVPMHWSKAIQAWHDEVSNFEYGKGPIDPNQPVGHYTQVVWHSSFKVGCGVAYCPDATYPYFFVCQYCPSGNYGTKYPYEKGASCDKCPHSCTNNLCNNPCLYTNKFGNCEEMKNKVSCRNKYVKSNCKATCLCVNEIY</sequence>
<proteinExistence type="inferred from homology"/>
<dbReference type="Proteomes" id="UP000002280">
    <property type="component" value="Chromosome 2"/>
</dbReference>
<feature type="domain" description="ShKT" evidence="5">
    <location>
        <begin position="202"/>
        <end position="235"/>
    </location>
</feature>
<evidence type="ECO:0000313" key="6">
    <source>
        <dbReference type="Ensembl" id="ENSMODP00000038517.1"/>
    </source>
</evidence>
<organism evidence="6 7">
    <name type="scientific">Monodelphis domestica</name>
    <name type="common">Gray short-tailed opossum</name>
    <dbReference type="NCBI Taxonomy" id="13616"/>
    <lineage>
        <taxon>Eukaryota</taxon>
        <taxon>Metazoa</taxon>
        <taxon>Chordata</taxon>
        <taxon>Craniata</taxon>
        <taxon>Vertebrata</taxon>
        <taxon>Euteleostomi</taxon>
        <taxon>Mammalia</taxon>
        <taxon>Metatheria</taxon>
        <taxon>Didelphimorphia</taxon>
        <taxon>Didelphidae</taxon>
        <taxon>Monodelphis</taxon>
    </lineage>
</organism>
<keyword evidence="4" id="KW-0732">Signal</keyword>
<evidence type="ECO:0000259" key="5">
    <source>
        <dbReference type="PROSITE" id="PS51670"/>
    </source>
</evidence>
<dbReference type="GeneTree" id="ENSGT00940000156439"/>
<dbReference type="InterPro" id="IPR034117">
    <property type="entry name" value="SCP_CRISP"/>
</dbReference>
<dbReference type="Pfam" id="PF08562">
    <property type="entry name" value="Crisp"/>
    <property type="match status" value="1"/>
</dbReference>
<dbReference type="FunCoup" id="F6U003">
    <property type="interactions" value="26"/>
</dbReference>
<dbReference type="GO" id="GO:0005615">
    <property type="term" value="C:extracellular space"/>
    <property type="evidence" value="ECO:0000318"/>
    <property type="project" value="GO_Central"/>
</dbReference>
<dbReference type="Gene3D" id="3.40.33.10">
    <property type="entry name" value="CAP"/>
    <property type="match status" value="1"/>
</dbReference>
<reference evidence="6" key="2">
    <citation type="submission" date="2025-08" db="UniProtKB">
        <authorList>
            <consortium name="Ensembl"/>
        </authorList>
    </citation>
    <scope>IDENTIFICATION</scope>
</reference>
<dbReference type="PROSITE" id="PS01009">
    <property type="entry name" value="CRISP_1"/>
    <property type="match status" value="1"/>
</dbReference>
<evidence type="ECO:0000313" key="7">
    <source>
        <dbReference type="Proteomes" id="UP000002280"/>
    </source>
</evidence>
<dbReference type="FunFam" id="3.40.33.10:FF:000005">
    <property type="entry name" value="Cysteine-rich secretory protein 2"/>
    <property type="match status" value="1"/>
</dbReference>
<evidence type="ECO:0000256" key="1">
    <source>
        <dbReference type="ARBA" id="ARBA00009923"/>
    </source>
</evidence>
<evidence type="ECO:0000256" key="3">
    <source>
        <dbReference type="PROSITE-ProRule" id="PRU01005"/>
    </source>
</evidence>
<dbReference type="InterPro" id="IPR013871">
    <property type="entry name" value="Cysteine_rich_secretory"/>
</dbReference>
<dbReference type="SMART" id="SM00198">
    <property type="entry name" value="SCP"/>
    <property type="match status" value="1"/>
</dbReference>
<dbReference type="InterPro" id="IPR003582">
    <property type="entry name" value="ShKT_dom"/>
</dbReference>
<dbReference type="HOGENOM" id="CLU_035730_2_1_1"/>
<dbReference type="eggNOG" id="KOG3017">
    <property type="taxonomic scope" value="Eukaryota"/>
</dbReference>
<dbReference type="Bgee" id="ENSMODG00000025686">
    <property type="expression patterns" value="Expressed in uterus and 4 other cell types or tissues"/>
</dbReference>
<feature type="disulfide bond" evidence="3">
    <location>
        <begin position="220"/>
        <end position="233"/>
    </location>
</feature>
<feature type="chain" id="PRO_5003342864" evidence="4">
    <location>
        <begin position="22"/>
        <end position="240"/>
    </location>
</feature>
<dbReference type="PROSITE" id="PS51670">
    <property type="entry name" value="SHKT"/>
    <property type="match status" value="1"/>
</dbReference>
<dbReference type="InterPro" id="IPR035940">
    <property type="entry name" value="CAP_sf"/>
</dbReference>
<dbReference type="SUPFAM" id="SSF55797">
    <property type="entry name" value="PR-1-like"/>
    <property type="match status" value="1"/>
</dbReference>
<dbReference type="PRINTS" id="PR00837">
    <property type="entry name" value="V5TPXLIKE"/>
</dbReference>